<dbReference type="GO" id="GO:0000162">
    <property type="term" value="P:L-tryptophan biosynthetic process"/>
    <property type="evidence" value="ECO:0007669"/>
    <property type="project" value="UniProtKB-UniRule"/>
</dbReference>
<comment type="catalytic activity">
    <reaction evidence="1 9">
        <text>N-(5-phospho-beta-D-ribosyl)anthranilate = 1-(2-carboxyphenylamino)-1-deoxy-D-ribulose 5-phosphate</text>
        <dbReference type="Rhea" id="RHEA:21540"/>
        <dbReference type="ChEBI" id="CHEBI:18277"/>
        <dbReference type="ChEBI" id="CHEBI:58613"/>
        <dbReference type="EC" id="5.3.1.24"/>
    </reaction>
</comment>
<proteinExistence type="inferred from homology"/>
<comment type="similarity">
    <text evidence="9">Belongs to the TrpF family.</text>
</comment>
<keyword evidence="6 9" id="KW-0822">Tryptophan biosynthesis</keyword>
<dbReference type="InterPro" id="IPR001240">
    <property type="entry name" value="PRAI_dom"/>
</dbReference>
<sequence>MKDGLLVKLCGMTNIEDIQLAARYGADYAGVVTEVDFSPRSLTIEQAETVFQLSPLPTVALVYNIAWDRLVYLVQKLQPHALQFLGPENPQLLSRCRDKFHQTELWQSIHLPAAEVNTSNTNISKTANIEAVQTPEQLNADRLTSNNISNNAGNSCYNGELLSPEEAYILKQVKQNMLECYQAGANVFLLDAATKINGKTRFGGTGKTVNWKLARKLIDASPLPVFLAGGINPANIAEAINKVHPSGIDLCSGVEALPGKKDPGKIKALMEGVKKAVI</sequence>
<dbReference type="InterPro" id="IPR013785">
    <property type="entry name" value="Aldolase_TIM"/>
</dbReference>
<dbReference type="UniPathway" id="UPA00035">
    <property type="reaction ID" value="UER00042"/>
</dbReference>
<dbReference type="SUPFAM" id="SSF51366">
    <property type="entry name" value="Ribulose-phoshate binding barrel"/>
    <property type="match status" value="2"/>
</dbReference>
<comment type="pathway">
    <text evidence="2 9">Amino-acid biosynthesis; L-tryptophan biosynthesis; L-tryptophan from chorismate: step 3/5.</text>
</comment>
<evidence type="ECO:0000256" key="4">
    <source>
        <dbReference type="ARBA" id="ARBA00022272"/>
    </source>
</evidence>
<evidence type="ECO:0000256" key="8">
    <source>
        <dbReference type="ARBA" id="ARBA00023235"/>
    </source>
</evidence>
<dbReference type="eggNOG" id="COG0135">
    <property type="taxonomic scope" value="Bacteria"/>
</dbReference>
<dbReference type="InterPro" id="IPR011060">
    <property type="entry name" value="RibuloseP-bd_barrel"/>
</dbReference>
<evidence type="ECO:0000313" key="11">
    <source>
        <dbReference type="EMBL" id="ACV63517.1"/>
    </source>
</evidence>
<keyword evidence="12" id="KW-1185">Reference proteome</keyword>
<organism evidence="11 12">
    <name type="scientific">Desulfofarcimen acetoxidans (strain ATCC 49208 / DSM 771 / KCTC 5769 / VKM B-1644 / 5575)</name>
    <name type="common">Desulfotomaculum acetoxidans</name>
    <dbReference type="NCBI Taxonomy" id="485916"/>
    <lineage>
        <taxon>Bacteria</taxon>
        <taxon>Bacillati</taxon>
        <taxon>Bacillota</taxon>
        <taxon>Clostridia</taxon>
        <taxon>Eubacteriales</taxon>
        <taxon>Peptococcaceae</taxon>
        <taxon>Desulfofarcimen</taxon>
    </lineage>
</organism>
<dbReference type="HAMAP" id="MF_00135">
    <property type="entry name" value="PRAI"/>
    <property type="match status" value="1"/>
</dbReference>
<dbReference type="PANTHER" id="PTHR42894:SF1">
    <property type="entry name" value="N-(5'-PHOSPHORIBOSYL)ANTHRANILATE ISOMERASE"/>
    <property type="match status" value="1"/>
</dbReference>
<dbReference type="GO" id="GO:0004640">
    <property type="term" value="F:phosphoribosylanthranilate isomerase activity"/>
    <property type="evidence" value="ECO:0007669"/>
    <property type="project" value="UniProtKB-UniRule"/>
</dbReference>
<evidence type="ECO:0000256" key="9">
    <source>
        <dbReference type="HAMAP-Rule" id="MF_00135"/>
    </source>
</evidence>
<evidence type="ECO:0000256" key="2">
    <source>
        <dbReference type="ARBA" id="ARBA00004664"/>
    </source>
</evidence>
<dbReference type="InterPro" id="IPR044643">
    <property type="entry name" value="TrpF_fam"/>
</dbReference>
<accession>C8W1P6</accession>
<keyword evidence="8 9" id="KW-0413">Isomerase</keyword>
<dbReference type="AlphaFoldDB" id="C8W1P6"/>
<dbReference type="EMBL" id="CP001720">
    <property type="protein sequence ID" value="ACV63517.1"/>
    <property type="molecule type" value="Genomic_DNA"/>
</dbReference>
<dbReference type="HOGENOM" id="CLU_076364_2_1_9"/>
<dbReference type="STRING" id="485916.Dtox_2739"/>
<gene>
    <name evidence="9" type="primary">trpF</name>
    <name evidence="11" type="ordered locus">Dtox_2739</name>
</gene>
<dbReference type="Gene3D" id="3.20.20.70">
    <property type="entry name" value="Aldolase class I"/>
    <property type="match status" value="1"/>
</dbReference>
<dbReference type="KEGG" id="dae:Dtox_2739"/>
<dbReference type="EC" id="5.3.1.24" evidence="3 9"/>
<reference evidence="11 12" key="1">
    <citation type="journal article" date="2009" name="Stand. Genomic Sci.">
        <title>Complete genome sequence of Desulfotomaculum acetoxidans type strain (5575).</title>
        <authorList>
            <person name="Spring S."/>
            <person name="Lapidus A."/>
            <person name="Schroder M."/>
            <person name="Gleim D."/>
            <person name="Sims D."/>
            <person name="Meincke L."/>
            <person name="Glavina Del Rio T."/>
            <person name="Tice H."/>
            <person name="Copeland A."/>
            <person name="Cheng J.F."/>
            <person name="Lucas S."/>
            <person name="Chen F."/>
            <person name="Nolan M."/>
            <person name="Bruce D."/>
            <person name="Goodwin L."/>
            <person name="Pitluck S."/>
            <person name="Ivanova N."/>
            <person name="Mavromatis K."/>
            <person name="Mikhailova N."/>
            <person name="Pati A."/>
            <person name="Chen A."/>
            <person name="Palaniappan K."/>
            <person name="Land M."/>
            <person name="Hauser L."/>
            <person name="Chang Y.J."/>
            <person name="Jeffries C.D."/>
            <person name="Chain P."/>
            <person name="Saunders E."/>
            <person name="Brettin T."/>
            <person name="Detter J.C."/>
            <person name="Goker M."/>
            <person name="Bristow J."/>
            <person name="Eisen J.A."/>
            <person name="Markowitz V."/>
            <person name="Hugenholtz P."/>
            <person name="Kyrpides N.C."/>
            <person name="Klenk H.P."/>
            <person name="Han C."/>
        </authorList>
    </citation>
    <scope>NUCLEOTIDE SEQUENCE [LARGE SCALE GENOMIC DNA]</scope>
    <source>
        <strain evidence="12">ATCC 49208 / DSM 771 / VKM B-1644</strain>
    </source>
</reference>
<dbReference type="PANTHER" id="PTHR42894">
    <property type="entry name" value="N-(5'-PHOSPHORIBOSYL)ANTHRANILATE ISOMERASE"/>
    <property type="match status" value="1"/>
</dbReference>
<feature type="domain" description="N-(5'phosphoribosyl) anthranilate isomerase (PRAI)" evidence="10">
    <location>
        <begin position="185"/>
        <end position="271"/>
    </location>
</feature>
<evidence type="ECO:0000256" key="6">
    <source>
        <dbReference type="ARBA" id="ARBA00022822"/>
    </source>
</evidence>
<evidence type="ECO:0000256" key="5">
    <source>
        <dbReference type="ARBA" id="ARBA00022605"/>
    </source>
</evidence>
<keyword evidence="5 9" id="KW-0028">Amino-acid biosynthesis</keyword>
<protein>
    <recommendedName>
        <fullName evidence="4 9">N-(5'-phosphoribosyl)anthranilate isomerase</fullName>
        <shortName evidence="9">PRAI</shortName>
        <ecNumber evidence="3 9">5.3.1.24</ecNumber>
    </recommendedName>
</protein>
<name>C8W1P6_DESAS</name>
<keyword evidence="7 9" id="KW-0057">Aromatic amino acid biosynthesis</keyword>
<evidence type="ECO:0000256" key="1">
    <source>
        <dbReference type="ARBA" id="ARBA00001164"/>
    </source>
</evidence>
<dbReference type="Pfam" id="PF00697">
    <property type="entry name" value="PRAI"/>
    <property type="match status" value="1"/>
</dbReference>
<dbReference type="RefSeq" id="WP_015758211.1">
    <property type="nucleotide sequence ID" value="NC_013216.1"/>
</dbReference>
<dbReference type="Proteomes" id="UP000002217">
    <property type="component" value="Chromosome"/>
</dbReference>
<evidence type="ECO:0000313" key="12">
    <source>
        <dbReference type="Proteomes" id="UP000002217"/>
    </source>
</evidence>
<dbReference type="CDD" id="cd00405">
    <property type="entry name" value="PRAI"/>
    <property type="match status" value="1"/>
</dbReference>
<evidence type="ECO:0000259" key="10">
    <source>
        <dbReference type="Pfam" id="PF00697"/>
    </source>
</evidence>
<evidence type="ECO:0000256" key="7">
    <source>
        <dbReference type="ARBA" id="ARBA00023141"/>
    </source>
</evidence>
<evidence type="ECO:0000256" key="3">
    <source>
        <dbReference type="ARBA" id="ARBA00012572"/>
    </source>
</evidence>